<organism evidence="7 8">
    <name type="scientific">Methylopila musalis</name>
    <dbReference type="NCBI Taxonomy" id="1134781"/>
    <lineage>
        <taxon>Bacteria</taxon>
        <taxon>Pseudomonadati</taxon>
        <taxon>Pseudomonadota</taxon>
        <taxon>Alphaproteobacteria</taxon>
        <taxon>Hyphomicrobiales</taxon>
        <taxon>Methylopilaceae</taxon>
        <taxon>Methylopila</taxon>
    </lineage>
</organism>
<evidence type="ECO:0000313" key="8">
    <source>
        <dbReference type="Proteomes" id="UP001597171"/>
    </source>
</evidence>
<dbReference type="PROSITE" id="PS51206">
    <property type="entry name" value="SF3_HELICASE_1"/>
    <property type="match status" value="1"/>
</dbReference>
<name>A0ABW3Z3J5_9HYPH</name>
<dbReference type="InterPro" id="IPR051620">
    <property type="entry name" value="ORF904-like_C"/>
</dbReference>
<accession>A0ABW3Z3J5</accession>
<reference evidence="8" key="1">
    <citation type="journal article" date="2019" name="Int. J. Syst. Evol. Microbiol.">
        <title>The Global Catalogue of Microorganisms (GCM) 10K type strain sequencing project: providing services to taxonomists for standard genome sequencing and annotation.</title>
        <authorList>
            <consortium name="The Broad Institute Genomics Platform"/>
            <consortium name="The Broad Institute Genome Sequencing Center for Infectious Disease"/>
            <person name="Wu L."/>
            <person name="Ma J."/>
        </authorList>
    </citation>
    <scope>NUCLEOTIDE SEQUENCE [LARGE SCALE GENOMIC DNA]</scope>
    <source>
        <strain evidence="8">CCUG 61696</strain>
    </source>
</reference>
<feature type="coiled-coil region" evidence="5">
    <location>
        <begin position="77"/>
        <end position="104"/>
    </location>
</feature>
<keyword evidence="2" id="KW-0378">Hydrolase</keyword>
<keyword evidence="4" id="KW-0067">ATP-binding</keyword>
<keyword evidence="1" id="KW-0547">Nucleotide-binding</keyword>
<dbReference type="InterPro" id="IPR006500">
    <property type="entry name" value="Helicase_put_C_phage/plasmid"/>
</dbReference>
<proteinExistence type="predicted"/>
<keyword evidence="8" id="KW-1185">Reference proteome</keyword>
<gene>
    <name evidence="7" type="ORF">ACFQ4O_01770</name>
</gene>
<dbReference type="PANTHER" id="PTHR35372:SF2">
    <property type="entry name" value="SF3 HELICASE DOMAIN-CONTAINING PROTEIN"/>
    <property type="match status" value="1"/>
</dbReference>
<dbReference type="SUPFAM" id="SSF52540">
    <property type="entry name" value="P-loop containing nucleoside triphosphate hydrolases"/>
    <property type="match status" value="1"/>
</dbReference>
<dbReference type="Proteomes" id="UP001597171">
    <property type="component" value="Unassembled WGS sequence"/>
</dbReference>
<evidence type="ECO:0000313" key="7">
    <source>
        <dbReference type="EMBL" id="MFD1330721.1"/>
    </source>
</evidence>
<evidence type="ECO:0000256" key="4">
    <source>
        <dbReference type="ARBA" id="ARBA00022840"/>
    </source>
</evidence>
<dbReference type="Pfam" id="PF08706">
    <property type="entry name" value="D5_N"/>
    <property type="match status" value="1"/>
</dbReference>
<dbReference type="Gene3D" id="3.40.50.300">
    <property type="entry name" value="P-loop containing nucleotide triphosphate hydrolases"/>
    <property type="match status" value="1"/>
</dbReference>
<dbReference type="EMBL" id="JBHTMX010000005">
    <property type="protein sequence ID" value="MFD1330721.1"/>
    <property type="molecule type" value="Genomic_DNA"/>
</dbReference>
<dbReference type="InterPro" id="IPR027417">
    <property type="entry name" value="P-loop_NTPase"/>
</dbReference>
<dbReference type="SMART" id="SM00885">
    <property type="entry name" value="D5_N"/>
    <property type="match status" value="1"/>
</dbReference>
<evidence type="ECO:0000256" key="5">
    <source>
        <dbReference type="SAM" id="Coils"/>
    </source>
</evidence>
<dbReference type="InterPro" id="IPR014015">
    <property type="entry name" value="Helicase_SF3_DNA-vir"/>
</dbReference>
<evidence type="ECO:0000256" key="1">
    <source>
        <dbReference type="ARBA" id="ARBA00022741"/>
    </source>
</evidence>
<dbReference type="InterPro" id="IPR004968">
    <property type="entry name" value="DNA_primase/NTPase_C"/>
</dbReference>
<keyword evidence="3" id="KW-0347">Helicase</keyword>
<evidence type="ECO:0000256" key="2">
    <source>
        <dbReference type="ARBA" id="ARBA00022801"/>
    </source>
</evidence>
<sequence>MLNAPIVASHEIVDPLAFSLELSGLDRNDQGNARRFVARAGGGFLYVSEVAWAQYDGARWNVEGGEDAARRAIHAVFEDILDEVAACRARVDDAKAELEEEDDDERRKKLGTEIVTLRARSEELFKWKIASGNRARYESGLDVARPYLTIAASDFDPDPFAINVANGTLRVRMGPDGRPADDGGDLIEMRPHAREDRISRVASCAYDPKARCPTFDAFLARVQPDASVRAFLQRFLGYALTGVTTEQVMLLNIGEGANGKSTLFDLVASVVGGYGATIDFASLTRDDHKRGGEPTPDLARLPGVRFLRTSEPDEGVRLGEALIKQVTGGEPITVRHLNKGFFEFKPEFKLIVSGNHRPNIRGQDLGIWRRVLLVPWDVIIPKEERDRDLGRKLLEEAPGVLNWLLDGVRLYAERGLEAPDAIRAATEEYRQDSDPLGQFIAQCVVKSPGMSVLAREMYDAYARWCRESAVNSLKETSFARRMSDRGFSRRKTMTANVYDNVYLQNIPTGQGGRSGEDLD</sequence>
<evidence type="ECO:0000259" key="6">
    <source>
        <dbReference type="PROSITE" id="PS51206"/>
    </source>
</evidence>
<dbReference type="Pfam" id="PF03288">
    <property type="entry name" value="Pox_D5"/>
    <property type="match status" value="1"/>
</dbReference>
<feature type="domain" description="SF3 helicase" evidence="6">
    <location>
        <begin position="227"/>
        <end position="389"/>
    </location>
</feature>
<dbReference type="NCBIfam" id="TIGR01613">
    <property type="entry name" value="primase_Cterm"/>
    <property type="match status" value="1"/>
</dbReference>
<keyword evidence="5" id="KW-0175">Coiled coil</keyword>
<comment type="caution">
    <text evidence="7">The sequence shown here is derived from an EMBL/GenBank/DDBJ whole genome shotgun (WGS) entry which is preliminary data.</text>
</comment>
<evidence type="ECO:0000256" key="3">
    <source>
        <dbReference type="ARBA" id="ARBA00022806"/>
    </source>
</evidence>
<protein>
    <submittedName>
        <fullName evidence="7">Phage/plasmid primase, P4 family</fullName>
    </submittedName>
</protein>
<dbReference type="InterPro" id="IPR014818">
    <property type="entry name" value="Phage/plasmid_primase_P4_C"/>
</dbReference>
<dbReference type="PANTHER" id="PTHR35372">
    <property type="entry name" value="ATP BINDING PROTEIN-RELATED"/>
    <property type="match status" value="1"/>
</dbReference>